<dbReference type="AlphaFoldDB" id="A0A8S1VBZ6"/>
<feature type="compositionally biased region" description="Basic and acidic residues" evidence="1">
    <location>
        <begin position="123"/>
        <end position="142"/>
    </location>
</feature>
<sequence length="175" mass="20418">MRQQKVGLFSQSQVYVKDICEPLNILEFLDDQVNQNLGHPLKLENLKISNKSCQKENSHQIKREIKQSPYGSGWANKVLEKQFGVQLSQITQRKQPKWILKKLKPSDSNDSKQQNSRLINDIKSQEEGQRKTASKSNERRFDKIIKGHQKSFSGVRYSLPNFDINFFDKIDQQNL</sequence>
<name>A0A8S1VBZ6_PAROT</name>
<dbReference type="EMBL" id="CAJJDP010000062">
    <property type="protein sequence ID" value="CAD8174131.1"/>
    <property type="molecule type" value="Genomic_DNA"/>
</dbReference>
<evidence type="ECO:0000313" key="2">
    <source>
        <dbReference type="EMBL" id="CAD8174131.1"/>
    </source>
</evidence>
<proteinExistence type="predicted"/>
<dbReference type="OrthoDB" id="303186at2759"/>
<feature type="region of interest" description="Disordered" evidence="1">
    <location>
        <begin position="103"/>
        <end position="142"/>
    </location>
</feature>
<reference evidence="2" key="1">
    <citation type="submission" date="2021-01" db="EMBL/GenBank/DDBJ databases">
        <authorList>
            <consortium name="Genoscope - CEA"/>
            <person name="William W."/>
        </authorList>
    </citation>
    <scope>NUCLEOTIDE SEQUENCE</scope>
</reference>
<evidence type="ECO:0000313" key="3">
    <source>
        <dbReference type="Proteomes" id="UP000683925"/>
    </source>
</evidence>
<evidence type="ECO:0000256" key="1">
    <source>
        <dbReference type="SAM" id="MobiDB-lite"/>
    </source>
</evidence>
<comment type="caution">
    <text evidence="2">The sequence shown here is derived from an EMBL/GenBank/DDBJ whole genome shotgun (WGS) entry which is preliminary data.</text>
</comment>
<dbReference type="Proteomes" id="UP000683925">
    <property type="component" value="Unassembled WGS sequence"/>
</dbReference>
<protein>
    <submittedName>
        <fullName evidence="2">Uncharacterized protein</fullName>
    </submittedName>
</protein>
<gene>
    <name evidence="2" type="ORF">POCTA_138.1.T0630123</name>
</gene>
<dbReference type="OMA" id="CQKENSH"/>
<accession>A0A8S1VBZ6</accession>
<organism evidence="2 3">
    <name type="scientific">Paramecium octaurelia</name>
    <dbReference type="NCBI Taxonomy" id="43137"/>
    <lineage>
        <taxon>Eukaryota</taxon>
        <taxon>Sar</taxon>
        <taxon>Alveolata</taxon>
        <taxon>Ciliophora</taxon>
        <taxon>Intramacronucleata</taxon>
        <taxon>Oligohymenophorea</taxon>
        <taxon>Peniculida</taxon>
        <taxon>Parameciidae</taxon>
        <taxon>Paramecium</taxon>
    </lineage>
</organism>
<keyword evidence="3" id="KW-1185">Reference proteome</keyword>